<gene>
    <name evidence="1" type="ORF">SNA_23900</name>
</gene>
<dbReference type="Gene3D" id="1.20.120.450">
    <property type="entry name" value="dinb family like domain"/>
    <property type="match status" value="1"/>
</dbReference>
<dbReference type="EMBL" id="JRKI01000029">
    <property type="protein sequence ID" value="KIZ16235.1"/>
    <property type="molecule type" value="Genomic_DNA"/>
</dbReference>
<reference evidence="1 2" key="1">
    <citation type="submission" date="2014-09" db="EMBL/GenBank/DDBJ databases">
        <title>Draft genome sequence of Streptomyces natalensis ATCC 27448, producer of the antifungal pimaricin.</title>
        <authorList>
            <person name="Mendes M.V."/>
            <person name="Beites T."/>
            <person name="Pires S."/>
            <person name="Santos C.L."/>
            <person name="Moradas-Ferreira P."/>
        </authorList>
    </citation>
    <scope>NUCLEOTIDE SEQUENCE [LARGE SCALE GENOMIC DNA]</scope>
    <source>
        <strain evidence="1 2">ATCC 27448</strain>
    </source>
</reference>
<dbReference type="InterPro" id="IPR034660">
    <property type="entry name" value="DinB/YfiT-like"/>
</dbReference>
<dbReference type="RefSeq" id="WP_030067230.1">
    <property type="nucleotide sequence ID" value="NZ_JRKI01000029.1"/>
</dbReference>
<accession>A0A0D7CK70</accession>
<organism evidence="1 2">
    <name type="scientific">Streptomyces natalensis ATCC 27448</name>
    <dbReference type="NCBI Taxonomy" id="1240678"/>
    <lineage>
        <taxon>Bacteria</taxon>
        <taxon>Bacillati</taxon>
        <taxon>Actinomycetota</taxon>
        <taxon>Actinomycetes</taxon>
        <taxon>Kitasatosporales</taxon>
        <taxon>Streptomycetaceae</taxon>
        <taxon>Streptomyces</taxon>
    </lineage>
</organism>
<name>A0A0D7CK70_9ACTN</name>
<dbReference type="SUPFAM" id="SSF109854">
    <property type="entry name" value="DinB/YfiT-like putative metalloenzymes"/>
    <property type="match status" value="1"/>
</dbReference>
<dbReference type="Pfam" id="PF04978">
    <property type="entry name" value="MST"/>
    <property type="match status" value="1"/>
</dbReference>
<sequence length="170" mass="18655">MTASTDLLIDAFGRIRESVDDVLSGLGTAELGARIEDEANSIGWLVWHLTRIQDDHLADAAGTEQIWTAQGWYERFGLPFADFDTGFGHSPDDVAAVSGIGRQLLNGYHGAVYDNTVRYLKELHVKDLERVVDEGWAPPVTLGVRLVSVLADDLQHVGQAAFIRGVLRRA</sequence>
<evidence type="ECO:0000313" key="2">
    <source>
        <dbReference type="Proteomes" id="UP000032458"/>
    </source>
</evidence>
<comment type="caution">
    <text evidence="1">The sequence shown here is derived from an EMBL/GenBank/DDBJ whole genome shotgun (WGS) entry which is preliminary data.</text>
</comment>
<evidence type="ECO:0000313" key="1">
    <source>
        <dbReference type="EMBL" id="KIZ16235.1"/>
    </source>
</evidence>
<protein>
    <submittedName>
        <fullName evidence="1">Chorismate synthase</fullName>
    </submittedName>
</protein>
<dbReference type="InterPro" id="IPR007061">
    <property type="entry name" value="MST-like"/>
</dbReference>
<dbReference type="PATRIC" id="fig|1240678.4.peg.5086"/>
<dbReference type="NCBIfam" id="NF047843">
    <property type="entry name" value="MST_Rv0443"/>
    <property type="match status" value="1"/>
</dbReference>
<proteinExistence type="predicted"/>
<dbReference type="Proteomes" id="UP000032458">
    <property type="component" value="Unassembled WGS sequence"/>
</dbReference>
<dbReference type="AlphaFoldDB" id="A0A0D7CK70"/>
<keyword evidence="2" id="KW-1185">Reference proteome</keyword>